<dbReference type="EMBL" id="JANRMS010000306">
    <property type="protein sequence ID" value="KAJ3542249.1"/>
    <property type="molecule type" value="Genomic_DNA"/>
</dbReference>
<dbReference type="Proteomes" id="UP001148629">
    <property type="component" value="Unassembled WGS sequence"/>
</dbReference>
<reference evidence="1" key="1">
    <citation type="submission" date="2022-08" db="EMBL/GenBank/DDBJ databases">
        <title>Genome Sequence of Fusarium decemcellulare.</title>
        <authorList>
            <person name="Buettner E."/>
        </authorList>
    </citation>
    <scope>NUCLEOTIDE SEQUENCE</scope>
    <source>
        <strain evidence="1">Babe19</strain>
    </source>
</reference>
<keyword evidence="2" id="KW-1185">Reference proteome</keyword>
<proteinExistence type="predicted"/>
<comment type="caution">
    <text evidence="1">The sequence shown here is derived from an EMBL/GenBank/DDBJ whole genome shotgun (WGS) entry which is preliminary data.</text>
</comment>
<name>A0ACC1SLF2_9HYPO</name>
<protein>
    <submittedName>
        <fullName evidence="1">Uncharacterized protein</fullName>
    </submittedName>
</protein>
<accession>A0ACC1SLF2</accession>
<sequence length="521" mass="58135">MSQEGQSKKGYWGSPWQQDQEGQIGMPDLQVSGPGSEESSVTRHALLALNAPAPAAYATGPSVARNVHERRGFDWFLSRTSKKIPGVFEPEFWKTLVLQASATEPAVFHAAVALGAAHRREMLLATETVALVPDEQECFMLRQYNTAISHLQSHLAAGVTDKDSAHVAAIACMLFICLEFLRGNYKTGNTHLRNGLFLLHRLQAKPDSQDKTLVLPSHHQSLLGDLVEVFTRLYVQSAFFGAVSDPFTVAVCHDQSDTQFSSFPSIEMARRHLDELLNRVFRLTEQCRNMPTLSHPISISTLLDDQQDIRACLETWLRLYHASQGRMTAKADDQLQISLACRLLLVYHSMACIMAETCIAPTNESVFDCYNSEFASIVDQCMDLWRSASQMMAEDLSSGHCTHRFSFSADMGFILPLYYTGLKCREPETRRAALALLLSAPHQEGVWNGRLAACVVQRVITIEERDYSSDSGVEQTVPESDRIHGVQMELSDCATTKAVLSYKIRQANGTLVTRQEDIDWD</sequence>
<evidence type="ECO:0000313" key="1">
    <source>
        <dbReference type="EMBL" id="KAJ3542249.1"/>
    </source>
</evidence>
<organism evidence="1 2">
    <name type="scientific">Fusarium decemcellulare</name>
    <dbReference type="NCBI Taxonomy" id="57161"/>
    <lineage>
        <taxon>Eukaryota</taxon>
        <taxon>Fungi</taxon>
        <taxon>Dikarya</taxon>
        <taxon>Ascomycota</taxon>
        <taxon>Pezizomycotina</taxon>
        <taxon>Sordariomycetes</taxon>
        <taxon>Hypocreomycetidae</taxon>
        <taxon>Hypocreales</taxon>
        <taxon>Nectriaceae</taxon>
        <taxon>Fusarium</taxon>
        <taxon>Fusarium decemcellulare species complex</taxon>
    </lineage>
</organism>
<gene>
    <name evidence="1" type="ORF">NM208_g4205</name>
</gene>
<evidence type="ECO:0000313" key="2">
    <source>
        <dbReference type="Proteomes" id="UP001148629"/>
    </source>
</evidence>